<protein>
    <submittedName>
        <fullName evidence="5">Triacylglycerol lipase</fullName>
    </submittedName>
</protein>
<evidence type="ECO:0000313" key="6">
    <source>
        <dbReference type="Proteomes" id="UP000035352"/>
    </source>
</evidence>
<dbReference type="PANTHER" id="PTHR22946">
    <property type="entry name" value="DIENELACTONE HYDROLASE DOMAIN-CONTAINING PROTEIN-RELATED"/>
    <property type="match status" value="1"/>
</dbReference>
<evidence type="ECO:0000313" key="5">
    <source>
        <dbReference type="EMBL" id="AKJ29164.1"/>
    </source>
</evidence>
<proteinExistence type="predicted"/>
<gene>
    <name evidence="5" type="ORF">AAW51_2473</name>
</gene>
<dbReference type="SMR" id="A0A0G3BI90"/>
<dbReference type="PANTHER" id="PTHR22946:SF9">
    <property type="entry name" value="POLYKETIDE TRANSFERASE AF380"/>
    <property type="match status" value="1"/>
</dbReference>
<dbReference type="ESTHER" id="9burk-a0a0g3bi90">
    <property type="family name" value="Polyesterase-lipase-cutinase"/>
</dbReference>
<feature type="signal peptide" evidence="3">
    <location>
        <begin position="1"/>
        <end position="29"/>
    </location>
</feature>
<keyword evidence="1" id="KW-0378">Hydrolase</keyword>
<feature type="compositionally biased region" description="Basic and acidic residues" evidence="2">
    <location>
        <begin position="41"/>
        <end position="50"/>
    </location>
</feature>
<evidence type="ECO:0000259" key="4">
    <source>
        <dbReference type="Pfam" id="PF12740"/>
    </source>
</evidence>
<dbReference type="OrthoDB" id="4269629at2"/>
<dbReference type="InterPro" id="IPR050261">
    <property type="entry name" value="FrsA_esterase"/>
</dbReference>
<dbReference type="RefSeq" id="WP_047194864.1">
    <property type="nucleotide sequence ID" value="NZ_CP011371.1"/>
</dbReference>
<dbReference type="InterPro" id="IPR041127">
    <property type="entry name" value="PET_hydrolase/cutinase-like"/>
</dbReference>
<dbReference type="EMBL" id="CP011371">
    <property type="protein sequence ID" value="AKJ29164.1"/>
    <property type="molecule type" value="Genomic_DNA"/>
</dbReference>
<organism evidence="5 6">
    <name type="scientific">Caldimonas brevitalea</name>
    <dbReference type="NCBI Taxonomy" id="413882"/>
    <lineage>
        <taxon>Bacteria</taxon>
        <taxon>Pseudomonadati</taxon>
        <taxon>Pseudomonadota</taxon>
        <taxon>Betaproteobacteria</taxon>
        <taxon>Burkholderiales</taxon>
        <taxon>Sphaerotilaceae</taxon>
        <taxon>Caldimonas</taxon>
    </lineage>
</organism>
<reference evidence="5 6" key="1">
    <citation type="submission" date="2015-05" db="EMBL/GenBank/DDBJ databases">
        <authorList>
            <person name="Tang B."/>
            <person name="Yu Y."/>
        </authorList>
    </citation>
    <scope>NUCLEOTIDE SEQUENCE [LARGE SCALE GENOMIC DNA]</scope>
    <source>
        <strain evidence="5 6">DSM 7029</strain>
    </source>
</reference>
<dbReference type="Gene3D" id="3.40.50.1820">
    <property type="entry name" value="alpha/beta hydrolase"/>
    <property type="match status" value="1"/>
</dbReference>
<accession>A0A0G3BI90</accession>
<feature type="chain" id="PRO_5002551914" evidence="3">
    <location>
        <begin position="30"/>
        <end position="298"/>
    </location>
</feature>
<feature type="domain" description="PET hydrolase/cutinase-like" evidence="4">
    <location>
        <begin position="29"/>
        <end position="297"/>
    </location>
</feature>
<keyword evidence="6" id="KW-1185">Reference proteome</keyword>
<evidence type="ECO:0000256" key="1">
    <source>
        <dbReference type="ARBA" id="ARBA00022801"/>
    </source>
</evidence>
<dbReference type="Pfam" id="PF12740">
    <property type="entry name" value="PETase"/>
    <property type="match status" value="1"/>
</dbReference>
<dbReference type="Proteomes" id="UP000035352">
    <property type="component" value="Chromosome"/>
</dbReference>
<feature type="region of interest" description="Disordered" evidence="2">
    <location>
        <begin position="29"/>
        <end position="57"/>
    </location>
</feature>
<dbReference type="AlphaFoldDB" id="A0A0G3BI90"/>
<dbReference type="STRING" id="413882.AAW51_2473"/>
<keyword evidence="3" id="KW-0732">Signal</keyword>
<dbReference type="KEGG" id="pbh:AAW51_2473"/>
<dbReference type="InterPro" id="IPR029058">
    <property type="entry name" value="AB_hydrolase_fold"/>
</dbReference>
<dbReference type="GO" id="GO:0052689">
    <property type="term" value="F:carboxylic ester hydrolase activity"/>
    <property type="evidence" value="ECO:0007669"/>
    <property type="project" value="UniProtKB-ARBA"/>
</dbReference>
<evidence type="ECO:0000256" key="2">
    <source>
        <dbReference type="SAM" id="MobiDB-lite"/>
    </source>
</evidence>
<evidence type="ECO:0000256" key="3">
    <source>
        <dbReference type="SAM" id="SignalP"/>
    </source>
</evidence>
<name>A0A0G3BI90_9BURK</name>
<sequence>MPPDCVLPRRLAAAALLASATLVPLSAAAQTNPYQRGPDPTTRDLEDSRGPFRYASTNVRSPSGYGAGTIYYPTDVSGSVGAVAVVPGYLARQSSIRWWGPRLASHGFVVITLDTRSTSDQPASRSAQQMAALRQVVALSETRSSPIYGKVDPNRLAVMGWSMGGGGTLISARDNPSLKAAVPFAPWHNTANFSGVQVPTLVIACENDTVAPISRHASSFYNSFSSSLAKAYLEINNGSHTCANTGNSNQALIGKYGVAWIKRFVDNDTRYSPFLCGAPHQADLRSSRLSEYRESCPY</sequence>
<dbReference type="SUPFAM" id="SSF53474">
    <property type="entry name" value="alpha/beta-Hydrolases"/>
    <property type="match status" value="1"/>
</dbReference>